<keyword evidence="1" id="KW-0378">Hydrolase</keyword>
<evidence type="ECO:0000313" key="4">
    <source>
        <dbReference type="Proteomes" id="UP000034603"/>
    </source>
</evidence>
<organism evidence="3 4">
    <name type="scientific">Candidatus Woesebacteria bacterium GW2011_GWA1_37_8</name>
    <dbReference type="NCBI Taxonomy" id="1618546"/>
    <lineage>
        <taxon>Bacteria</taxon>
        <taxon>Candidatus Woeseibacteriota</taxon>
    </lineage>
</organism>
<dbReference type="Proteomes" id="UP000034603">
    <property type="component" value="Unassembled WGS sequence"/>
</dbReference>
<dbReference type="PANTHER" id="PTHR21340">
    <property type="entry name" value="DIADENOSINE 5,5-P1,P4-TETRAPHOSPHATE PYROPHOSPHOHYDROLASE MUTT"/>
    <property type="match status" value="1"/>
</dbReference>
<proteinExistence type="predicted"/>
<gene>
    <name evidence="3" type="ORF">US62_C0011G0001</name>
</gene>
<protein>
    <recommendedName>
        <fullName evidence="2">Nudix hydrolase domain-containing protein</fullName>
    </recommendedName>
</protein>
<comment type="caution">
    <text evidence="3">The sequence shown here is derived from an EMBL/GenBank/DDBJ whole genome shotgun (WGS) entry which is preliminary data.</text>
</comment>
<accession>A0A0G0HTR1</accession>
<dbReference type="InterPro" id="IPR015797">
    <property type="entry name" value="NUDIX_hydrolase-like_dom_sf"/>
</dbReference>
<reference evidence="3 4" key="1">
    <citation type="journal article" date="2015" name="Nature">
        <title>rRNA introns, odd ribosomes, and small enigmatic genomes across a large radiation of phyla.</title>
        <authorList>
            <person name="Brown C.T."/>
            <person name="Hug L.A."/>
            <person name="Thomas B.C."/>
            <person name="Sharon I."/>
            <person name="Castelle C.J."/>
            <person name="Singh A."/>
            <person name="Wilkins M.J."/>
            <person name="Williams K.H."/>
            <person name="Banfield J.F."/>
        </authorList>
    </citation>
    <scope>NUCLEOTIDE SEQUENCE [LARGE SCALE GENOMIC DNA]</scope>
</reference>
<dbReference type="GO" id="GO:0006754">
    <property type="term" value="P:ATP biosynthetic process"/>
    <property type="evidence" value="ECO:0007669"/>
    <property type="project" value="TreeGrafter"/>
</dbReference>
<dbReference type="GO" id="GO:0004081">
    <property type="term" value="F:bis(5'-nucleosyl)-tetraphosphatase (asymmetrical) activity"/>
    <property type="evidence" value="ECO:0007669"/>
    <property type="project" value="TreeGrafter"/>
</dbReference>
<dbReference type="SUPFAM" id="SSF55811">
    <property type="entry name" value="Nudix"/>
    <property type="match status" value="1"/>
</dbReference>
<feature type="domain" description="Nudix hydrolase" evidence="2">
    <location>
        <begin position="41"/>
        <end position="177"/>
    </location>
</feature>
<sequence>MAERLAERINEIASENSTSPVTPDFFSRVKEGQLTRDENPFTHFCVYFAGFDPEAKKVFIGHHKKSSLWLFNGGHIDKGETPEESLEREMGEEWGCKIDLKSIGKSKLLTITPINHPTIKCNRHFDIWYFVPLLEADFSPDQALLDTEFYTTGWKNIEEAKRIITDTNTLQAISEFETLFNKK</sequence>
<evidence type="ECO:0000259" key="2">
    <source>
        <dbReference type="PROSITE" id="PS51462"/>
    </source>
</evidence>
<dbReference type="EMBL" id="LBTR01000011">
    <property type="protein sequence ID" value="KKQ45637.1"/>
    <property type="molecule type" value="Genomic_DNA"/>
</dbReference>
<dbReference type="InterPro" id="IPR000086">
    <property type="entry name" value="NUDIX_hydrolase_dom"/>
</dbReference>
<evidence type="ECO:0000313" key="3">
    <source>
        <dbReference type="EMBL" id="KKQ45637.1"/>
    </source>
</evidence>
<dbReference type="GO" id="GO:0006167">
    <property type="term" value="P:AMP biosynthetic process"/>
    <property type="evidence" value="ECO:0007669"/>
    <property type="project" value="TreeGrafter"/>
</dbReference>
<dbReference type="Pfam" id="PF00293">
    <property type="entry name" value="NUDIX"/>
    <property type="match status" value="1"/>
</dbReference>
<dbReference type="Gene3D" id="3.90.79.10">
    <property type="entry name" value="Nucleoside Triphosphate Pyrophosphohydrolase"/>
    <property type="match status" value="1"/>
</dbReference>
<dbReference type="InterPro" id="IPR051325">
    <property type="entry name" value="Nudix_hydrolase_domain"/>
</dbReference>
<evidence type="ECO:0000256" key="1">
    <source>
        <dbReference type="ARBA" id="ARBA00022801"/>
    </source>
</evidence>
<dbReference type="PANTHER" id="PTHR21340:SF0">
    <property type="entry name" value="BIS(5'-NUCLEOSYL)-TETRAPHOSPHATASE [ASYMMETRICAL]"/>
    <property type="match status" value="1"/>
</dbReference>
<name>A0A0G0HTR1_9BACT</name>
<dbReference type="AlphaFoldDB" id="A0A0G0HTR1"/>
<dbReference type="PROSITE" id="PS51462">
    <property type="entry name" value="NUDIX"/>
    <property type="match status" value="1"/>
</dbReference>